<dbReference type="AlphaFoldDB" id="A0A1X7V633"/>
<dbReference type="InParanoid" id="A0A1X7V633"/>
<proteinExistence type="predicted"/>
<feature type="region of interest" description="Disordered" evidence="1">
    <location>
        <begin position="81"/>
        <end position="116"/>
    </location>
</feature>
<dbReference type="EnsemblMetazoa" id="Aqu2.1.35463_001">
    <property type="protein sequence ID" value="Aqu2.1.35463_001"/>
    <property type="gene ID" value="Aqu2.1.35463"/>
</dbReference>
<accession>A0A1X7V633</accession>
<reference evidence="2" key="1">
    <citation type="submission" date="2017-05" db="UniProtKB">
        <authorList>
            <consortium name="EnsemblMetazoa"/>
        </authorList>
    </citation>
    <scope>IDENTIFICATION</scope>
</reference>
<evidence type="ECO:0000256" key="1">
    <source>
        <dbReference type="SAM" id="MobiDB-lite"/>
    </source>
</evidence>
<sequence length="116" mass="13176">MATERDIACLLNEEIGPRDSDYVASILGDYICDETSETEYEKVEDMEEEKETEDCDEDIYPPLFDPEVVVELQVSDLDFESAVRDSPATSTGHSCHDMRKEGQQEEEELSKFDVVA</sequence>
<feature type="compositionally biased region" description="Basic and acidic residues" evidence="1">
    <location>
        <begin position="94"/>
        <end position="103"/>
    </location>
</feature>
<protein>
    <submittedName>
        <fullName evidence="2">Uncharacterized protein</fullName>
    </submittedName>
</protein>
<evidence type="ECO:0000313" key="2">
    <source>
        <dbReference type="EnsemblMetazoa" id="Aqu2.1.35463_001"/>
    </source>
</evidence>
<organism evidence="2">
    <name type="scientific">Amphimedon queenslandica</name>
    <name type="common">Sponge</name>
    <dbReference type="NCBI Taxonomy" id="400682"/>
    <lineage>
        <taxon>Eukaryota</taxon>
        <taxon>Metazoa</taxon>
        <taxon>Porifera</taxon>
        <taxon>Demospongiae</taxon>
        <taxon>Heteroscleromorpha</taxon>
        <taxon>Haplosclerida</taxon>
        <taxon>Niphatidae</taxon>
        <taxon>Amphimedon</taxon>
    </lineage>
</organism>
<name>A0A1X7V633_AMPQE</name>